<evidence type="ECO:0000313" key="5">
    <source>
        <dbReference type="EMBL" id="EAR26867.1"/>
    </source>
</evidence>
<dbReference type="HOGENOM" id="CLU_119090_2_1_6"/>
<keyword evidence="4" id="KW-0804">Transcription</keyword>
<gene>
    <name evidence="5" type="ORF">PTD2_09813</name>
</gene>
<name>A4CE55_9GAMM</name>
<dbReference type="InterPro" id="IPR036390">
    <property type="entry name" value="WH_DNA-bd_sf"/>
</dbReference>
<sequence length="143" mass="16609">MITGVIYKYYNCNQKSEKTVIEISKAEFEVLEAIWLAHPASANDIIDRLNQQKPWHEKTVKTLLNRMVKKGAIDFSKQQRSYLYSPLLERESYTLKESQSLIERLFSGRIAPLVAGFAKTEQLSQTDIDELKQVIAQWEKEND</sequence>
<proteinExistence type="inferred from homology"/>
<dbReference type="InterPro" id="IPR036388">
    <property type="entry name" value="WH-like_DNA-bd_sf"/>
</dbReference>
<evidence type="ECO:0000256" key="1">
    <source>
        <dbReference type="ARBA" id="ARBA00011046"/>
    </source>
</evidence>
<evidence type="ECO:0000256" key="2">
    <source>
        <dbReference type="ARBA" id="ARBA00023015"/>
    </source>
</evidence>
<dbReference type="GO" id="GO:0045892">
    <property type="term" value="P:negative regulation of DNA-templated transcription"/>
    <property type="evidence" value="ECO:0007669"/>
    <property type="project" value="InterPro"/>
</dbReference>
<comment type="caution">
    <text evidence="5">The sequence shown here is derived from an EMBL/GenBank/DDBJ whole genome shotgun (WGS) entry which is preliminary data.</text>
</comment>
<dbReference type="PIRSF" id="PIRSF019455">
    <property type="entry name" value="CopR_AtkY"/>
    <property type="match status" value="1"/>
</dbReference>
<keyword evidence="6" id="KW-1185">Reference proteome</keyword>
<evidence type="ECO:0000256" key="3">
    <source>
        <dbReference type="ARBA" id="ARBA00023125"/>
    </source>
</evidence>
<reference evidence="5 6" key="1">
    <citation type="submission" date="2006-02" db="EMBL/GenBank/DDBJ databases">
        <authorList>
            <person name="Moran M.A."/>
            <person name="Kjelleberg S."/>
            <person name="Egan S."/>
            <person name="Saunders N."/>
            <person name="Thomas T."/>
            <person name="Ferriera S."/>
            <person name="Johnson J."/>
            <person name="Kravitz S."/>
            <person name="Halpern A."/>
            <person name="Remington K."/>
            <person name="Beeson K."/>
            <person name="Tran B."/>
            <person name="Rogers Y.-H."/>
            <person name="Friedman R."/>
            <person name="Venter J.C."/>
        </authorList>
    </citation>
    <scope>NUCLEOTIDE SEQUENCE [LARGE SCALE GENOMIC DNA]</scope>
    <source>
        <strain evidence="5 6">D2</strain>
    </source>
</reference>
<evidence type="ECO:0000256" key="4">
    <source>
        <dbReference type="ARBA" id="ARBA00023163"/>
    </source>
</evidence>
<organism evidence="5 6">
    <name type="scientific">Pseudoalteromonas tunicata D2</name>
    <dbReference type="NCBI Taxonomy" id="87626"/>
    <lineage>
        <taxon>Bacteria</taxon>
        <taxon>Pseudomonadati</taxon>
        <taxon>Pseudomonadota</taxon>
        <taxon>Gammaproteobacteria</taxon>
        <taxon>Alteromonadales</taxon>
        <taxon>Pseudoalteromonadaceae</taxon>
        <taxon>Pseudoalteromonas</taxon>
    </lineage>
</organism>
<dbReference type="STRING" id="87626.PTD2_09813"/>
<comment type="similarity">
    <text evidence="1">Belongs to the BlaI transcriptional regulatory family.</text>
</comment>
<dbReference type="Pfam" id="PF03965">
    <property type="entry name" value="Penicillinase_R"/>
    <property type="match status" value="1"/>
</dbReference>
<dbReference type="SUPFAM" id="SSF46785">
    <property type="entry name" value="Winged helix' DNA-binding domain"/>
    <property type="match status" value="1"/>
</dbReference>
<dbReference type="Proteomes" id="UP000006201">
    <property type="component" value="Unassembled WGS sequence"/>
</dbReference>
<dbReference type="Gene3D" id="1.10.4040.10">
    <property type="entry name" value="Penicillinase repressor domain"/>
    <property type="match status" value="1"/>
</dbReference>
<evidence type="ECO:0000313" key="6">
    <source>
        <dbReference type="Proteomes" id="UP000006201"/>
    </source>
</evidence>
<dbReference type="EMBL" id="AAOH01000008">
    <property type="protein sequence ID" value="EAR26867.1"/>
    <property type="molecule type" value="Genomic_DNA"/>
</dbReference>
<dbReference type="Gene3D" id="1.10.10.10">
    <property type="entry name" value="Winged helix-like DNA-binding domain superfamily/Winged helix DNA-binding domain"/>
    <property type="match status" value="1"/>
</dbReference>
<keyword evidence="2" id="KW-0805">Transcription regulation</keyword>
<dbReference type="InterPro" id="IPR005650">
    <property type="entry name" value="BlaI_family"/>
</dbReference>
<dbReference type="eggNOG" id="COG3682">
    <property type="taxonomic scope" value="Bacteria"/>
</dbReference>
<keyword evidence="3" id="KW-0238">DNA-binding</keyword>
<dbReference type="AlphaFoldDB" id="A4CE55"/>
<dbReference type="GO" id="GO:0003677">
    <property type="term" value="F:DNA binding"/>
    <property type="evidence" value="ECO:0007669"/>
    <property type="project" value="UniProtKB-KW"/>
</dbReference>
<accession>A4CE55</accession>
<protein>
    <submittedName>
        <fullName evidence="5">Transcriptional regulator, BlaI family protein</fullName>
    </submittedName>
</protein>